<evidence type="ECO:0000313" key="4">
    <source>
        <dbReference type="Proteomes" id="UP000292362"/>
    </source>
</evidence>
<gene>
    <name evidence="1" type="ORF">CWI37_1482p0010</name>
    <name evidence="2" type="ORF">CWI38_0338p0040</name>
</gene>
<keyword evidence="3" id="KW-1185">Reference proteome</keyword>
<dbReference type="EMBL" id="PITK01000338">
    <property type="protein sequence ID" value="TBU13799.1"/>
    <property type="molecule type" value="Genomic_DNA"/>
</dbReference>
<sequence length="149" mass="17453">MKINIRHLELLEIFFHKEKIEMSEMKLLSNIQLKESLYLCAKCDTGSLQCLFSKNNYSQVKKLSLTQFVIGEEDVQVFKNSLNLENIKFSNLALEQIYISDLFCNGEDYNIKYIYFSNFCISESDLKFISKLKKTQKIIVNSLFSSIFN</sequence>
<organism evidence="1 4">
    <name type="scientific">Hamiltosporidium tvaerminnensis</name>
    <dbReference type="NCBI Taxonomy" id="1176355"/>
    <lineage>
        <taxon>Eukaryota</taxon>
        <taxon>Fungi</taxon>
        <taxon>Fungi incertae sedis</taxon>
        <taxon>Microsporidia</taxon>
        <taxon>Dubosqiidae</taxon>
        <taxon>Hamiltosporidium</taxon>
    </lineage>
</organism>
<name>A0A4Q9KWQ5_9MICR</name>
<evidence type="ECO:0000313" key="2">
    <source>
        <dbReference type="EMBL" id="TBU13799.1"/>
    </source>
</evidence>
<dbReference type="Proteomes" id="UP000292282">
    <property type="component" value="Unassembled WGS sequence"/>
</dbReference>
<comment type="caution">
    <text evidence="1">The sequence shown here is derived from an EMBL/GenBank/DDBJ whole genome shotgun (WGS) entry which is preliminary data.</text>
</comment>
<reference evidence="3 4" key="1">
    <citation type="submission" date="2017-12" db="EMBL/GenBank/DDBJ databases">
        <authorList>
            <person name="Pombert J.-F."/>
            <person name="Haag K.L."/>
            <person name="Ebert D."/>
        </authorList>
    </citation>
    <scope>NUCLEOTIDE SEQUENCE [LARGE SCALE GENOMIC DNA]</scope>
    <source>
        <strain evidence="1">FI-OER-3-3</strain>
        <strain evidence="2">IL-G-3</strain>
    </source>
</reference>
<dbReference type="VEuPathDB" id="MicrosporidiaDB:CWI37_1482p0010"/>
<proteinExistence type="predicted"/>
<dbReference type="EMBL" id="PITJ01001482">
    <property type="protein sequence ID" value="TBT99064.1"/>
    <property type="molecule type" value="Genomic_DNA"/>
</dbReference>
<dbReference type="VEuPathDB" id="MicrosporidiaDB:CWI38_0338p0040"/>
<evidence type="ECO:0000313" key="1">
    <source>
        <dbReference type="EMBL" id="TBT99064.1"/>
    </source>
</evidence>
<dbReference type="Proteomes" id="UP000292362">
    <property type="component" value="Unassembled WGS sequence"/>
</dbReference>
<protein>
    <submittedName>
        <fullName evidence="1">Uncharacterized protein</fullName>
    </submittedName>
</protein>
<accession>A0A4Q9KWQ5</accession>
<dbReference type="AlphaFoldDB" id="A0A4Q9KWQ5"/>
<evidence type="ECO:0000313" key="3">
    <source>
        <dbReference type="Proteomes" id="UP000292282"/>
    </source>
</evidence>